<evidence type="ECO:0000313" key="8">
    <source>
        <dbReference type="EMBL" id="ORY92963.1"/>
    </source>
</evidence>
<comment type="caution">
    <text evidence="8">The sequence shown here is derived from an EMBL/GenBank/DDBJ whole genome shotgun (WGS) entry which is preliminary data.</text>
</comment>
<dbReference type="GO" id="GO:0016020">
    <property type="term" value="C:membrane"/>
    <property type="evidence" value="ECO:0007669"/>
    <property type="project" value="UniProtKB-SubCell"/>
</dbReference>
<feature type="transmembrane region" description="Helical" evidence="6">
    <location>
        <begin position="44"/>
        <end position="60"/>
    </location>
</feature>
<evidence type="ECO:0000259" key="7">
    <source>
        <dbReference type="Pfam" id="PF01490"/>
    </source>
</evidence>
<evidence type="ECO:0000313" key="9">
    <source>
        <dbReference type="Proteomes" id="UP000193467"/>
    </source>
</evidence>
<evidence type="ECO:0000256" key="4">
    <source>
        <dbReference type="ARBA" id="ARBA00022989"/>
    </source>
</evidence>
<evidence type="ECO:0000256" key="3">
    <source>
        <dbReference type="ARBA" id="ARBA00022692"/>
    </source>
</evidence>
<sequence>MSDVEQASKEQLEAEKLSGSQRLESDNSSLISVLRERKLTWKEATLLLLTEYVVLAILAFPSSFRVLGMAGGTIATLLIGVLTYYTSHVLWRYCMKHPEIRDICDAAYALTGTRWAWWLAFVGLAANNWAIMGLHVVAGATAVQTIRGGVECTLVWAVAMGVIMWFFSNLRDFKHMAYIGVLASSTMFICVWIVIIGHGIQGHPNGWVEGDVIKITTWAPEGTTFVQGMNALLNIVYTWIGHALIPSFVGDLEHPEDFPKALAISMCFEFILFSVTGIVVYRYAGQFSTAPGYGSLLSSLSRVAAGFTLPTILIVGILYSLVTSRAIFFQIFPEGSIHRTRHTFKGWGVWVFIVFGGWVISFVIGEAIPFFSDLLATIASVFDSWFGYIMWSAAYFEIYRDTPSESRGLLIALTGAFFFIGGTYVSIQSIINSYHEGAIKAPFQCTNTGFTF</sequence>
<keyword evidence="4 6" id="KW-1133">Transmembrane helix</keyword>
<feature type="transmembrane region" description="Helical" evidence="6">
    <location>
        <begin position="261"/>
        <end position="284"/>
    </location>
</feature>
<feature type="transmembrane region" description="Helical" evidence="6">
    <location>
        <begin position="349"/>
        <end position="368"/>
    </location>
</feature>
<dbReference type="STRING" id="106004.A0A1Y2G4V8"/>
<proteinExistence type="inferred from homology"/>
<accession>A0A1Y2G4V8</accession>
<reference evidence="8 9" key="1">
    <citation type="submission" date="2016-07" db="EMBL/GenBank/DDBJ databases">
        <title>Pervasive Adenine N6-methylation of Active Genes in Fungi.</title>
        <authorList>
            <consortium name="DOE Joint Genome Institute"/>
            <person name="Mondo S.J."/>
            <person name="Dannebaum R.O."/>
            <person name="Kuo R.C."/>
            <person name="Labutti K."/>
            <person name="Haridas S."/>
            <person name="Kuo A."/>
            <person name="Salamov A."/>
            <person name="Ahrendt S.R."/>
            <person name="Lipzen A."/>
            <person name="Sullivan W."/>
            <person name="Andreopoulos W.B."/>
            <person name="Clum A."/>
            <person name="Lindquist E."/>
            <person name="Daum C."/>
            <person name="Ramamoorthy G.K."/>
            <person name="Gryganskyi A."/>
            <person name="Culley D."/>
            <person name="Magnuson J.K."/>
            <person name="James T.Y."/>
            <person name="O'Malley M.A."/>
            <person name="Stajich J.E."/>
            <person name="Spatafora J.W."/>
            <person name="Visel A."/>
            <person name="Grigoriev I.V."/>
        </authorList>
    </citation>
    <scope>NUCLEOTIDE SEQUENCE [LARGE SCALE GENOMIC DNA]</scope>
    <source>
        <strain evidence="8 9">62-1032</strain>
    </source>
</reference>
<gene>
    <name evidence="8" type="ORF">BCR35DRAFT_328039</name>
</gene>
<dbReference type="EMBL" id="MCGR01000001">
    <property type="protein sequence ID" value="ORY92963.1"/>
    <property type="molecule type" value="Genomic_DNA"/>
</dbReference>
<evidence type="ECO:0000256" key="2">
    <source>
        <dbReference type="ARBA" id="ARBA00008066"/>
    </source>
</evidence>
<evidence type="ECO:0000256" key="5">
    <source>
        <dbReference type="ARBA" id="ARBA00023136"/>
    </source>
</evidence>
<feature type="transmembrane region" description="Helical" evidence="6">
    <location>
        <begin position="179"/>
        <end position="200"/>
    </location>
</feature>
<feature type="transmembrane region" description="Helical" evidence="6">
    <location>
        <begin position="374"/>
        <end position="396"/>
    </location>
</feature>
<comment type="similarity">
    <text evidence="2">Belongs to the amino acid/polyamine transporter 2 family.</text>
</comment>
<protein>
    <submittedName>
        <fullName evidence="8">Transmembrane amino acid transporter protein-domain-containing protein</fullName>
    </submittedName>
</protein>
<feature type="transmembrane region" description="Helical" evidence="6">
    <location>
        <begin position="231"/>
        <end position="249"/>
    </location>
</feature>
<feature type="transmembrane region" description="Helical" evidence="6">
    <location>
        <begin position="408"/>
        <end position="427"/>
    </location>
</feature>
<comment type="subcellular location">
    <subcellularLocation>
        <location evidence="1">Membrane</location>
        <topology evidence="1">Multi-pass membrane protein</topology>
    </subcellularLocation>
</comment>
<evidence type="ECO:0000256" key="1">
    <source>
        <dbReference type="ARBA" id="ARBA00004141"/>
    </source>
</evidence>
<feature type="transmembrane region" description="Helical" evidence="6">
    <location>
        <begin position="304"/>
        <end position="328"/>
    </location>
</feature>
<dbReference type="PANTHER" id="PTHR22950:SF20">
    <property type="entry name" value="AMINO ACID TRANSPORTER (EUROFUNG)"/>
    <property type="match status" value="1"/>
</dbReference>
<dbReference type="Gene3D" id="1.20.1740.10">
    <property type="entry name" value="Amino acid/polyamine transporter I"/>
    <property type="match status" value="1"/>
</dbReference>
<dbReference type="GO" id="GO:0015179">
    <property type="term" value="F:L-amino acid transmembrane transporter activity"/>
    <property type="evidence" value="ECO:0007669"/>
    <property type="project" value="TreeGrafter"/>
</dbReference>
<dbReference type="InterPro" id="IPR013057">
    <property type="entry name" value="AA_transpt_TM"/>
</dbReference>
<dbReference type="AlphaFoldDB" id="A0A1Y2G4V8"/>
<dbReference type="Proteomes" id="UP000193467">
    <property type="component" value="Unassembled WGS sequence"/>
</dbReference>
<dbReference type="PANTHER" id="PTHR22950">
    <property type="entry name" value="AMINO ACID TRANSPORTER"/>
    <property type="match status" value="1"/>
</dbReference>
<feature type="domain" description="Amino acid transporter transmembrane" evidence="7">
    <location>
        <begin position="38"/>
        <end position="427"/>
    </location>
</feature>
<dbReference type="OrthoDB" id="294730at2759"/>
<dbReference type="InParanoid" id="A0A1Y2G4V8"/>
<keyword evidence="5 6" id="KW-0472">Membrane</keyword>
<feature type="transmembrane region" description="Helical" evidence="6">
    <location>
        <begin position="146"/>
        <end position="167"/>
    </location>
</feature>
<evidence type="ECO:0000256" key="6">
    <source>
        <dbReference type="SAM" id="Phobius"/>
    </source>
</evidence>
<name>A0A1Y2G4V8_9BASI</name>
<keyword evidence="9" id="KW-1185">Reference proteome</keyword>
<organism evidence="8 9">
    <name type="scientific">Leucosporidium creatinivorum</name>
    <dbReference type="NCBI Taxonomy" id="106004"/>
    <lineage>
        <taxon>Eukaryota</taxon>
        <taxon>Fungi</taxon>
        <taxon>Dikarya</taxon>
        <taxon>Basidiomycota</taxon>
        <taxon>Pucciniomycotina</taxon>
        <taxon>Microbotryomycetes</taxon>
        <taxon>Leucosporidiales</taxon>
        <taxon>Leucosporidium</taxon>
    </lineage>
</organism>
<keyword evidence="3 6" id="KW-0812">Transmembrane</keyword>
<feature type="transmembrane region" description="Helical" evidence="6">
    <location>
        <begin position="66"/>
        <end position="85"/>
    </location>
</feature>
<dbReference type="Pfam" id="PF01490">
    <property type="entry name" value="Aa_trans"/>
    <property type="match status" value="1"/>
</dbReference>